<proteinExistence type="predicted"/>
<protein>
    <submittedName>
        <fullName evidence="1">Uncharacterized protein</fullName>
    </submittedName>
</protein>
<name>A0A0A9GP67_ARUDO</name>
<reference evidence="1" key="1">
    <citation type="submission" date="2014-09" db="EMBL/GenBank/DDBJ databases">
        <authorList>
            <person name="Magalhaes I.L.F."/>
            <person name="Oliveira U."/>
            <person name="Santos F.R."/>
            <person name="Vidigal T.H.D.A."/>
            <person name="Brescovit A.D."/>
            <person name="Santos A.J."/>
        </authorList>
    </citation>
    <scope>NUCLEOTIDE SEQUENCE</scope>
    <source>
        <tissue evidence="1">Shoot tissue taken approximately 20 cm above the soil surface</tissue>
    </source>
</reference>
<accession>A0A0A9GP67</accession>
<dbReference type="AlphaFoldDB" id="A0A0A9GP67"/>
<reference evidence="1" key="2">
    <citation type="journal article" date="2015" name="Data Brief">
        <title>Shoot transcriptome of the giant reed, Arundo donax.</title>
        <authorList>
            <person name="Barrero R.A."/>
            <person name="Guerrero F.D."/>
            <person name="Moolhuijzen P."/>
            <person name="Goolsby J.A."/>
            <person name="Tidwell J."/>
            <person name="Bellgard S.E."/>
            <person name="Bellgard M.I."/>
        </authorList>
    </citation>
    <scope>NUCLEOTIDE SEQUENCE</scope>
    <source>
        <tissue evidence="1">Shoot tissue taken approximately 20 cm above the soil surface</tissue>
    </source>
</reference>
<dbReference type="EMBL" id="GBRH01173555">
    <property type="protein sequence ID" value="JAE24341.1"/>
    <property type="molecule type" value="Transcribed_RNA"/>
</dbReference>
<sequence length="57" mass="7120">MQRSRYMHGRLYVWIRESWNDDDTPYVWYAKQERPKTRQNNRWAGMMDRLAIRVVGM</sequence>
<evidence type="ECO:0000313" key="1">
    <source>
        <dbReference type="EMBL" id="JAE24341.1"/>
    </source>
</evidence>
<organism evidence="1">
    <name type="scientific">Arundo donax</name>
    <name type="common">Giant reed</name>
    <name type="synonym">Donax arundinaceus</name>
    <dbReference type="NCBI Taxonomy" id="35708"/>
    <lineage>
        <taxon>Eukaryota</taxon>
        <taxon>Viridiplantae</taxon>
        <taxon>Streptophyta</taxon>
        <taxon>Embryophyta</taxon>
        <taxon>Tracheophyta</taxon>
        <taxon>Spermatophyta</taxon>
        <taxon>Magnoliopsida</taxon>
        <taxon>Liliopsida</taxon>
        <taxon>Poales</taxon>
        <taxon>Poaceae</taxon>
        <taxon>PACMAD clade</taxon>
        <taxon>Arundinoideae</taxon>
        <taxon>Arundineae</taxon>
        <taxon>Arundo</taxon>
    </lineage>
</organism>